<evidence type="ECO:0000256" key="1">
    <source>
        <dbReference type="SAM" id="SignalP"/>
    </source>
</evidence>
<keyword evidence="1" id="KW-0732">Signal</keyword>
<dbReference type="Pfam" id="PF11220">
    <property type="entry name" value="DUF3015"/>
    <property type="match status" value="1"/>
</dbReference>
<dbReference type="EMBL" id="PIPO01000004">
    <property type="protein sequence ID" value="RUO32410.1"/>
    <property type="molecule type" value="Genomic_DNA"/>
</dbReference>
<name>A0A432WF57_9GAMM</name>
<organism evidence="2 3">
    <name type="scientific">Aliidiomarina soli</name>
    <dbReference type="NCBI Taxonomy" id="1928574"/>
    <lineage>
        <taxon>Bacteria</taxon>
        <taxon>Pseudomonadati</taxon>
        <taxon>Pseudomonadota</taxon>
        <taxon>Gammaproteobacteria</taxon>
        <taxon>Alteromonadales</taxon>
        <taxon>Idiomarinaceae</taxon>
        <taxon>Aliidiomarina</taxon>
    </lineage>
</organism>
<feature type="chain" id="PRO_5019502107" evidence="1">
    <location>
        <begin position="25"/>
        <end position="157"/>
    </location>
</feature>
<keyword evidence="3" id="KW-1185">Reference proteome</keyword>
<proteinExistence type="predicted"/>
<feature type="signal peptide" evidence="1">
    <location>
        <begin position="1"/>
        <end position="24"/>
    </location>
</feature>
<protein>
    <submittedName>
        <fullName evidence="2">DUF3015 domain-containing protein</fullName>
    </submittedName>
</protein>
<evidence type="ECO:0000313" key="3">
    <source>
        <dbReference type="Proteomes" id="UP000287823"/>
    </source>
</evidence>
<gene>
    <name evidence="2" type="ORF">CWE14_09685</name>
</gene>
<dbReference type="AlphaFoldDB" id="A0A432WF57"/>
<reference evidence="2 3" key="1">
    <citation type="journal article" date="2011" name="Front. Microbiol.">
        <title>Genomic signatures of strain selection and enhancement in Bacillus atrophaeus var. globigii, a historical biowarfare simulant.</title>
        <authorList>
            <person name="Gibbons H.S."/>
            <person name="Broomall S.M."/>
            <person name="McNew L.A."/>
            <person name="Daligault H."/>
            <person name="Chapman C."/>
            <person name="Bruce D."/>
            <person name="Karavis M."/>
            <person name="Krepps M."/>
            <person name="McGregor P.A."/>
            <person name="Hong C."/>
            <person name="Park K.H."/>
            <person name="Akmal A."/>
            <person name="Feldman A."/>
            <person name="Lin J.S."/>
            <person name="Chang W.E."/>
            <person name="Higgs B.W."/>
            <person name="Demirev P."/>
            <person name="Lindquist J."/>
            <person name="Liem A."/>
            <person name="Fochler E."/>
            <person name="Read T.D."/>
            <person name="Tapia R."/>
            <person name="Johnson S."/>
            <person name="Bishop-Lilly K.A."/>
            <person name="Detter C."/>
            <person name="Han C."/>
            <person name="Sozhamannan S."/>
            <person name="Rosenzweig C.N."/>
            <person name="Skowronski E.W."/>
        </authorList>
    </citation>
    <scope>NUCLEOTIDE SEQUENCE [LARGE SCALE GENOMIC DNA]</scope>
    <source>
        <strain evidence="2 3">Y4G10-17</strain>
    </source>
</reference>
<dbReference type="Proteomes" id="UP000287823">
    <property type="component" value="Unassembled WGS sequence"/>
</dbReference>
<comment type="caution">
    <text evidence="2">The sequence shown here is derived from an EMBL/GenBank/DDBJ whole genome shotgun (WGS) entry which is preliminary data.</text>
</comment>
<sequence>MKSILIAAGIAALSVNALVSEAQASEINPWQHCGIGAMIFDDNTTAAAISNVIWDSGTTAITSATVSPDTCNSQEVNVANFIDTTYDVLVAETAQGRGEHVVTALNLVGCDASSQNVEALRSGLRQDVAAESYPTADHADKAYSYYQTLQQTAVACG</sequence>
<dbReference type="InterPro" id="IPR021383">
    <property type="entry name" value="DUF3015"/>
</dbReference>
<accession>A0A432WF57</accession>
<evidence type="ECO:0000313" key="2">
    <source>
        <dbReference type="EMBL" id="RUO32410.1"/>
    </source>
</evidence>
<dbReference type="RefSeq" id="WP_126799190.1">
    <property type="nucleotide sequence ID" value="NZ_PIPO01000004.1"/>
</dbReference>